<feature type="domain" description="SLC26A/SulP transporter" evidence="7">
    <location>
        <begin position="192"/>
        <end position="580"/>
    </location>
</feature>
<feature type="region of interest" description="Disordered" evidence="5">
    <location>
        <begin position="40"/>
        <end position="73"/>
    </location>
</feature>
<evidence type="ECO:0000256" key="3">
    <source>
        <dbReference type="ARBA" id="ARBA00022989"/>
    </source>
</evidence>
<feature type="transmembrane region" description="Helical" evidence="6">
    <location>
        <begin position="266"/>
        <end position="290"/>
    </location>
</feature>
<dbReference type="Proteomes" id="UP000326759">
    <property type="component" value="Unassembled WGS sequence"/>
</dbReference>
<evidence type="ECO:0000256" key="6">
    <source>
        <dbReference type="SAM" id="Phobius"/>
    </source>
</evidence>
<comment type="caution">
    <text evidence="8">The sequence shown here is derived from an EMBL/GenBank/DDBJ whole genome shotgun (WGS) entry which is preliminary data.</text>
</comment>
<dbReference type="CDD" id="cd07042">
    <property type="entry name" value="STAS_SulP_like_sulfate_transporter"/>
    <property type="match status" value="1"/>
</dbReference>
<keyword evidence="9" id="KW-1185">Reference proteome</keyword>
<feature type="transmembrane region" description="Helical" evidence="6">
    <location>
        <begin position="196"/>
        <end position="216"/>
    </location>
</feature>
<protein>
    <submittedName>
        <fullName evidence="8">Sodium-independent sulfate anion transporter</fullName>
    </submittedName>
</protein>
<dbReference type="InterPro" id="IPR011547">
    <property type="entry name" value="SLC26A/SulP_dom"/>
</dbReference>
<dbReference type="EMBL" id="SEYY01023708">
    <property type="protein sequence ID" value="KAB7494639.1"/>
    <property type="molecule type" value="Genomic_DNA"/>
</dbReference>
<dbReference type="Gene3D" id="3.30.750.24">
    <property type="entry name" value="STAS domain"/>
    <property type="match status" value="1"/>
</dbReference>
<keyword evidence="3 6" id="KW-1133">Transmembrane helix</keyword>
<evidence type="ECO:0000256" key="1">
    <source>
        <dbReference type="ARBA" id="ARBA00004141"/>
    </source>
</evidence>
<gene>
    <name evidence="8" type="ORF">Anas_02863</name>
</gene>
<feature type="transmembrane region" description="Helical" evidence="6">
    <location>
        <begin position="223"/>
        <end position="246"/>
    </location>
</feature>
<accession>A0A5N5SM15</accession>
<evidence type="ECO:0000259" key="7">
    <source>
        <dbReference type="Pfam" id="PF00916"/>
    </source>
</evidence>
<feature type="transmembrane region" description="Helical" evidence="6">
    <location>
        <begin position="380"/>
        <end position="403"/>
    </location>
</feature>
<evidence type="ECO:0000256" key="4">
    <source>
        <dbReference type="ARBA" id="ARBA00023136"/>
    </source>
</evidence>
<dbReference type="InterPro" id="IPR036513">
    <property type="entry name" value="STAS_dom_sf"/>
</dbReference>
<dbReference type="PANTHER" id="PTHR11814">
    <property type="entry name" value="SULFATE TRANSPORTER"/>
    <property type="match status" value="1"/>
</dbReference>
<dbReference type="GO" id="GO:0055085">
    <property type="term" value="P:transmembrane transport"/>
    <property type="evidence" value="ECO:0007669"/>
    <property type="project" value="InterPro"/>
</dbReference>
<dbReference type="Pfam" id="PF00916">
    <property type="entry name" value="Sulfate_transp"/>
    <property type="match status" value="1"/>
</dbReference>
<feature type="compositionally biased region" description="Basic and acidic residues" evidence="5">
    <location>
        <begin position="64"/>
        <end position="73"/>
    </location>
</feature>
<evidence type="ECO:0000313" key="9">
    <source>
        <dbReference type="Proteomes" id="UP000326759"/>
    </source>
</evidence>
<sequence>STPGNSTDSDDGDFSANKPTEGEEDLDMLDFDKFMAEIALTSHSPSKESHQGTSSKKLKRQSSRSKDNSELQSVKEEMNLYENMEMLPTEENPFMWWHENRPRFPLIDSRGGKPFYLPVRDLYLPTYYIEVISMLIINFSEVWKKVTEGGKVKEKKIMEVIRREAKNCCSTETLKTRLPFLTWVPIYSTDDLIGDFIAGLTVGLTVIPQGIAYALIAGLPPNYGLYSAFMGSFLYVFFGSCKDITIGPTAIMSILTYEYAHGNAEFANLLCFTSGIIILVLGFFNLGFLINFVSKPVISGFTSAAAITIFTSQVKGLLGIKIKTHGFIDTWVQVFKHISETRWQDLILGLICFIVLLLMRKLKDLKRFKKTEDDLSYQRAYKFIVFIISVSRNAIIVIITTIISACLNSNQPFTITGAIEPGLPYMRVPSFTITEGNTTKHFGELMGQAGAGVIILPLIAVLENIAIGSSFSQGKTIDATQEMIALGICNLGNSFCQAFVTTGSFSRTAVNSNSGVRTTAGGIVTGVVVVLALAVLTPYFTYIPLASLAAVIMCAVIFMVEYHDIVPIWKVRRTDEFVLWVSFLSCLFWKLEYGIVLGAFVNLLILLIVEANPNIKTIPFLEEENGVPAHIIIVPKCGLLYINIEKIRTYVSKTGINMGQGSVPILLDCCHFSTIDYSAARGVEAMLKDFKKREQLLFFLNASPQLQKSLRALCPNIIFVDEGNIVDTILEVKALQEKGDCTHNCATL</sequence>
<dbReference type="GO" id="GO:0016020">
    <property type="term" value="C:membrane"/>
    <property type="evidence" value="ECO:0007669"/>
    <property type="project" value="UniProtKB-SubCell"/>
</dbReference>
<feature type="non-terminal residue" evidence="8">
    <location>
        <position position="1"/>
    </location>
</feature>
<feature type="transmembrane region" description="Helical" evidence="6">
    <location>
        <begin position="516"/>
        <end position="536"/>
    </location>
</feature>
<evidence type="ECO:0000313" key="8">
    <source>
        <dbReference type="EMBL" id="KAB7494639.1"/>
    </source>
</evidence>
<proteinExistence type="predicted"/>
<organism evidence="8 9">
    <name type="scientific">Armadillidium nasatum</name>
    <dbReference type="NCBI Taxonomy" id="96803"/>
    <lineage>
        <taxon>Eukaryota</taxon>
        <taxon>Metazoa</taxon>
        <taxon>Ecdysozoa</taxon>
        <taxon>Arthropoda</taxon>
        <taxon>Crustacea</taxon>
        <taxon>Multicrustacea</taxon>
        <taxon>Malacostraca</taxon>
        <taxon>Eumalacostraca</taxon>
        <taxon>Peracarida</taxon>
        <taxon>Isopoda</taxon>
        <taxon>Oniscidea</taxon>
        <taxon>Crinocheta</taxon>
        <taxon>Armadillidiidae</taxon>
        <taxon>Armadillidium</taxon>
    </lineage>
</organism>
<dbReference type="AlphaFoldDB" id="A0A5N5SM15"/>
<feature type="transmembrane region" description="Helical" evidence="6">
    <location>
        <begin position="542"/>
        <end position="565"/>
    </location>
</feature>
<name>A0A5N5SM15_9CRUS</name>
<comment type="subcellular location">
    <subcellularLocation>
        <location evidence="1">Membrane</location>
        <topology evidence="1">Multi-pass membrane protein</topology>
    </subcellularLocation>
</comment>
<reference evidence="8 9" key="1">
    <citation type="journal article" date="2019" name="PLoS Biol.">
        <title>Sex chromosomes control vertical transmission of feminizing Wolbachia symbionts in an isopod.</title>
        <authorList>
            <person name="Becking T."/>
            <person name="Chebbi M.A."/>
            <person name="Giraud I."/>
            <person name="Moumen B."/>
            <person name="Laverre T."/>
            <person name="Caubet Y."/>
            <person name="Peccoud J."/>
            <person name="Gilbert C."/>
            <person name="Cordaux R."/>
        </authorList>
    </citation>
    <scope>NUCLEOTIDE SEQUENCE [LARGE SCALE GENOMIC DNA]</scope>
    <source>
        <strain evidence="8">ANa2</strain>
        <tissue evidence="8">Whole body excluding digestive tract and cuticle</tissue>
    </source>
</reference>
<feature type="transmembrane region" description="Helical" evidence="6">
    <location>
        <begin position="342"/>
        <end position="359"/>
    </location>
</feature>
<evidence type="ECO:0000256" key="2">
    <source>
        <dbReference type="ARBA" id="ARBA00022692"/>
    </source>
</evidence>
<evidence type="ECO:0000256" key="5">
    <source>
        <dbReference type="SAM" id="MobiDB-lite"/>
    </source>
</evidence>
<feature type="region of interest" description="Disordered" evidence="5">
    <location>
        <begin position="1"/>
        <end position="27"/>
    </location>
</feature>
<dbReference type="OrthoDB" id="288203at2759"/>
<keyword evidence="4 6" id="KW-0472">Membrane</keyword>
<feature type="transmembrane region" description="Helical" evidence="6">
    <location>
        <begin position="445"/>
        <end position="467"/>
    </location>
</feature>
<dbReference type="InterPro" id="IPR001902">
    <property type="entry name" value="SLC26A/SulP_fam"/>
</dbReference>
<keyword evidence="2 6" id="KW-0812">Transmembrane</keyword>
<feature type="transmembrane region" description="Helical" evidence="6">
    <location>
        <begin position="577"/>
        <end position="609"/>
    </location>
</feature>